<comment type="caution">
    <text evidence="2">The sequence shown here is derived from an EMBL/GenBank/DDBJ whole genome shotgun (WGS) entry which is preliminary data.</text>
</comment>
<dbReference type="SMART" id="SM00256">
    <property type="entry name" value="FBOX"/>
    <property type="match status" value="1"/>
</dbReference>
<organism evidence="2 3">
    <name type="scientific">Liquidambar formosana</name>
    <name type="common">Formosan gum</name>
    <dbReference type="NCBI Taxonomy" id="63359"/>
    <lineage>
        <taxon>Eukaryota</taxon>
        <taxon>Viridiplantae</taxon>
        <taxon>Streptophyta</taxon>
        <taxon>Embryophyta</taxon>
        <taxon>Tracheophyta</taxon>
        <taxon>Spermatophyta</taxon>
        <taxon>Magnoliopsida</taxon>
        <taxon>eudicotyledons</taxon>
        <taxon>Gunneridae</taxon>
        <taxon>Pentapetalae</taxon>
        <taxon>Saxifragales</taxon>
        <taxon>Altingiaceae</taxon>
        <taxon>Liquidambar</taxon>
    </lineage>
</organism>
<dbReference type="Pfam" id="PF00646">
    <property type="entry name" value="F-box"/>
    <property type="match status" value="1"/>
</dbReference>
<gene>
    <name evidence="2" type="ORF">L1049_019294</name>
</gene>
<dbReference type="InterPro" id="IPR025886">
    <property type="entry name" value="PP2-like"/>
</dbReference>
<dbReference type="InterPro" id="IPR001810">
    <property type="entry name" value="F-box_dom"/>
</dbReference>
<evidence type="ECO:0000313" key="3">
    <source>
        <dbReference type="Proteomes" id="UP001415857"/>
    </source>
</evidence>
<dbReference type="Proteomes" id="UP001415857">
    <property type="component" value="Unassembled WGS sequence"/>
</dbReference>
<dbReference type="InterPro" id="IPR036047">
    <property type="entry name" value="F-box-like_dom_sf"/>
</dbReference>
<dbReference type="Pfam" id="PF14299">
    <property type="entry name" value="PP2"/>
    <property type="match status" value="1"/>
</dbReference>
<keyword evidence="3" id="KW-1185">Reference proteome</keyword>
<proteinExistence type="predicted"/>
<accession>A0AAP0S5J3</accession>
<evidence type="ECO:0000259" key="1">
    <source>
        <dbReference type="PROSITE" id="PS50181"/>
    </source>
</evidence>
<feature type="domain" description="F-box" evidence="1">
    <location>
        <begin position="11"/>
        <end position="57"/>
    </location>
</feature>
<dbReference type="SUPFAM" id="SSF81383">
    <property type="entry name" value="F-box domain"/>
    <property type="match status" value="1"/>
</dbReference>
<dbReference type="EMBL" id="JBBPBK010000001">
    <property type="protein sequence ID" value="KAK9291348.1"/>
    <property type="molecule type" value="Genomic_DNA"/>
</dbReference>
<protein>
    <recommendedName>
        <fullName evidence="1">F-box domain-containing protein</fullName>
    </recommendedName>
</protein>
<reference evidence="2 3" key="1">
    <citation type="journal article" date="2024" name="Plant J.">
        <title>Genome sequences and population genomics reveal climatic adaptation and genomic divergence between two closely related sweetgum species.</title>
        <authorList>
            <person name="Xu W.Q."/>
            <person name="Ren C.Q."/>
            <person name="Zhang X.Y."/>
            <person name="Comes H.P."/>
            <person name="Liu X.H."/>
            <person name="Li Y.G."/>
            <person name="Kettle C.J."/>
            <person name="Jalonen R."/>
            <person name="Gaisberger H."/>
            <person name="Ma Y.Z."/>
            <person name="Qiu Y.X."/>
        </authorList>
    </citation>
    <scope>NUCLEOTIDE SEQUENCE [LARGE SCALE GENOMIC DNA]</scope>
    <source>
        <strain evidence="2">Hangzhou</strain>
    </source>
</reference>
<dbReference type="CDD" id="cd22162">
    <property type="entry name" value="F-box_AtSKIP3-like"/>
    <property type="match status" value="1"/>
</dbReference>
<dbReference type="PROSITE" id="PS50181">
    <property type="entry name" value="FBOX"/>
    <property type="match status" value="1"/>
</dbReference>
<sequence>MGTKGGEIACGADFYVLPEGCIANILSLTTPPDACRLSLVSPIFRSAAESDDVWERFLPADYQAIVARSDGFSPAVIGSKKKLYLHHCDAPLLIDGGRKSFSLDKWSGKKCYMIAARSLTIIWGDTPDYWGWISLPESRFEEVAELRAVCWLEIRGKINTGMLSPETTYGAYLVCKYKSAYGLDYCTADVSVGILGCESFVQTVYLDPAAGERQPKKQRHVGVVSRRHRRRAFMLASQAAVPREGDGRKMPKERGDGWFEIELGEYVHKGGEDEELEMSLKEVKTLHWKGGLIVQGIEIRPKEGNP</sequence>
<name>A0AAP0S5J3_LIQFO</name>
<dbReference type="AlphaFoldDB" id="A0AAP0S5J3"/>
<evidence type="ECO:0000313" key="2">
    <source>
        <dbReference type="EMBL" id="KAK9291348.1"/>
    </source>
</evidence>
<dbReference type="PANTHER" id="PTHR32278">
    <property type="entry name" value="F-BOX DOMAIN-CONTAINING PROTEIN"/>
    <property type="match status" value="1"/>
</dbReference>
<dbReference type="PANTHER" id="PTHR32278:SF111">
    <property type="entry name" value="F-BOX PROTEIN PP2-B12-RELATED"/>
    <property type="match status" value="1"/>
</dbReference>